<comment type="caution">
    <text evidence="1">The sequence shown here is derived from an EMBL/GenBank/DDBJ whole genome shotgun (WGS) entry which is preliminary data.</text>
</comment>
<dbReference type="Proteomes" id="UP001476798">
    <property type="component" value="Unassembled WGS sequence"/>
</dbReference>
<accession>A0ABV0PQM9</accession>
<keyword evidence="2" id="KW-1185">Reference proteome</keyword>
<gene>
    <name evidence="1" type="ORF">GOODEAATRI_021919</name>
</gene>
<sequence>MKKKKAVTLERQLLLFINLGRAIRSSPNYLKSIALQTGKLFLRGKHVRQLPIFSGVDIPAGSAQGQSVKLRQMTINPRAPSQTPQASVSRLKVMILNQCGCLEEKASSL</sequence>
<name>A0ABV0PQM9_9TELE</name>
<protein>
    <submittedName>
        <fullName evidence="1">Uncharacterized protein</fullName>
    </submittedName>
</protein>
<organism evidence="1 2">
    <name type="scientific">Goodea atripinnis</name>
    <dbReference type="NCBI Taxonomy" id="208336"/>
    <lineage>
        <taxon>Eukaryota</taxon>
        <taxon>Metazoa</taxon>
        <taxon>Chordata</taxon>
        <taxon>Craniata</taxon>
        <taxon>Vertebrata</taxon>
        <taxon>Euteleostomi</taxon>
        <taxon>Actinopterygii</taxon>
        <taxon>Neopterygii</taxon>
        <taxon>Teleostei</taxon>
        <taxon>Neoteleostei</taxon>
        <taxon>Acanthomorphata</taxon>
        <taxon>Ovalentaria</taxon>
        <taxon>Atherinomorphae</taxon>
        <taxon>Cyprinodontiformes</taxon>
        <taxon>Goodeidae</taxon>
        <taxon>Goodea</taxon>
    </lineage>
</organism>
<reference evidence="1 2" key="1">
    <citation type="submission" date="2021-06" db="EMBL/GenBank/DDBJ databases">
        <authorList>
            <person name="Palmer J.M."/>
        </authorList>
    </citation>
    <scope>NUCLEOTIDE SEQUENCE [LARGE SCALE GENOMIC DNA]</scope>
    <source>
        <strain evidence="1 2">GA_2019</strain>
        <tissue evidence="1">Muscle</tissue>
    </source>
</reference>
<evidence type="ECO:0000313" key="2">
    <source>
        <dbReference type="Proteomes" id="UP001476798"/>
    </source>
</evidence>
<dbReference type="EMBL" id="JAHRIO010082150">
    <property type="protein sequence ID" value="MEQ2185800.1"/>
    <property type="molecule type" value="Genomic_DNA"/>
</dbReference>
<proteinExistence type="predicted"/>
<evidence type="ECO:0000313" key="1">
    <source>
        <dbReference type="EMBL" id="MEQ2185800.1"/>
    </source>
</evidence>